<organism evidence="1">
    <name type="scientific">Medicago truncatula</name>
    <name type="common">Barrel medic</name>
    <name type="synonym">Medicago tribuloides</name>
    <dbReference type="NCBI Taxonomy" id="3880"/>
    <lineage>
        <taxon>Eukaryota</taxon>
        <taxon>Viridiplantae</taxon>
        <taxon>Streptophyta</taxon>
        <taxon>Embryophyta</taxon>
        <taxon>Tracheophyta</taxon>
        <taxon>Spermatophyta</taxon>
        <taxon>Magnoliopsida</taxon>
        <taxon>eudicotyledons</taxon>
        <taxon>Gunneridae</taxon>
        <taxon>Pentapetalae</taxon>
        <taxon>rosids</taxon>
        <taxon>fabids</taxon>
        <taxon>Fabales</taxon>
        <taxon>Fabaceae</taxon>
        <taxon>Papilionoideae</taxon>
        <taxon>50 kb inversion clade</taxon>
        <taxon>NPAAA clade</taxon>
        <taxon>Hologalegina</taxon>
        <taxon>IRL clade</taxon>
        <taxon>Trifolieae</taxon>
        <taxon>Medicago</taxon>
    </lineage>
</organism>
<accession>I3RZ72</accession>
<name>I3RZ72_MEDTR</name>
<reference evidence="1" key="1">
    <citation type="submission" date="2012-05" db="EMBL/GenBank/DDBJ databases">
        <authorList>
            <person name="Krishnakumar V."/>
            <person name="Cheung F."/>
            <person name="Xiao Y."/>
            <person name="Chan A."/>
            <person name="Moskal W.A."/>
            <person name="Town C.D."/>
        </authorList>
    </citation>
    <scope>NUCLEOTIDE SEQUENCE</scope>
</reference>
<dbReference type="PANTHER" id="PTHR31362:SF0">
    <property type="entry name" value="EXOSTOSIN DOMAIN-CONTAINING PROTEIN-RELATED"/>
    <property type="match status" value="1"/>
</dbReference>
<proteinExistence type="evidence at transcript level"/>
<evidence type="ECO:0000313" key="1">
    <source>
        <dbReference type="EMBL" id="AFK33314.1"/>
    </source>
</evidence>
<dbReference type="EMBL" id="BT133519">
    <property type="protein sequence ID" value="AFK33314.1"/>
    <property type="molecule type" value="mRNA"/>
</dbReference>
<sequence length="133" mass="15151">MVQKVVSMMPAHFQVNYKDTSNNDKNLLLCSSEIFYVPQRLISDFVELVNLVDNLEIHQKVAIPMFFVSMDSTQNFDPVLDKTIYKQAPPTNSSTLYSAKVPAVHPWSVSSEQEFIKLIRIMAEGDPLLMELV</sequence>
<dbReference type="InterPro" id="IPR005049">
    <property type="entry name" value="STL-like"/>
</dbReference>
<dbReference type="AlphaFoldDB" id="I3RZ72"/>
<protein>
    <submittedName>
        <fullName evidence="1">Uncharacterized protein</fullName>
    </submittedName>
</protein>
<dbReference type="PANTHER" id="PTHR31362">
    <property type="entry name" value="GLYCOSYLTRANSFERASE STELLO1-RELATED"/>
    <property type="match status" value="1"/>
</dbReference>